<feature type="domain" description="ABM" evidence="1">
    <location>
        <begin position="3"/>
        <end position="96"/>
    </location>
</feature>
<organism evidence="2">
    <name type="scientific">Acidithiobacillus sulfuriphilus</name>
    <dbReference type="NCBI Taxonomy" id="1867749"/>
    <lineage>
        <taxon>Bacteria</taxon>
        <taxon>Pseudomonadati</taxon>
        <taxon>Pseudomonadota</taxon>
        <taxon>Acidithiobacillia</taxon>
        <taxon>Acidithiobacillales</taxon>
        <taxon>Acidithiobacillaceae</taxon>
        <taxon>Acidithiobacillus</taxon>
    </lineage>
</organism>
<dbReference type="AlphaFoldDB" id="A0A3M8QXG0"/>
<dbReference type="Pfam" id="PF03992">
    <property type="entry name" value="ABM"/>
    <property type="match status" value="1"/>
</dbReference>
<comment type="caution">
    <text evidence="2">The sequence shown here is derived from an EMBL/GenBank/DDBJ whole genome shotgun (WGS) entry which is preliminary data.</text>
</comment>
<dbReference type="GO" id="GO:0004497">
    <property type="term" value="F:monooxygenase activity"/>
    <property type="evidence" value="ECO:0007669"/>
    <property type="project" value="UniProtKB-KW"/>
</dbReference>
<protein>
    <submittedName>
        <fullName evidence="2">Antibiotic biosynthesis monooxygenase</fullName>
    </submittedName>
</protein>
<name>A0A3M8QXG0_9PROT</name>
<dbReference type="RefSeq" id="WP_123104297.1">
    <property type="nucleotide sequence ID" value="NZ_CP127527.1"/>
</dbReference>
<accession>A0A3M8QXG0</accession>
<proteinExistence type="predicted"/>
<dbReference type="OrthoDB" id="9798115at2"/>
<dbReference type="PANTHER" id="PTHR34474">
    <property type="entry name" value="SIGNAL TRANSDUCTION PROTEIN TRAP"/>
    <property type="match status" value="1"/>
</dbReference>
<dbReference type="PROSITE" id="PS51725">
    <property type="entry name" value="ABM"/>
    <property type="match status" value="1"/>
</dbReference>
<sequence length="104" mass="12182">MHYVVANRIPVLPEFREQFEERFRNRVGQAEKQPGFVRMEILRPENPEGYYVVQTHWESKDAFNQWVGSEDFKAAHRNPMPAEAFRGPGELERHEVIISAEAAQ</sequence>
<gene>
    <name evidence="2" type="ORF">EC580_09065</name>
</gene>
<dbReference type="SUPFAM" id="SSF54909">
    <property type="entry name" value="Dimeric alpha+beta barrel"/>
    <property type="match status" value="1"/>
</dbReference>
<keyword evidence="2" id="KW-0503">Monooxygenase</keyword>
<dbReference type="Gene3D" id="3.30.70.100">
    <property type="match status" value="1"/>
</dbReference>
<evidence type="ECO:0000313" key="2">
    <source>
        <dbReference type="EMBL" id="RNF60755.1"/>
    </source>
</evidence>
<dbReference type="InterPro" id="IPR050404">
    <property type="entry name" value="Heme-degrading_MO"/>
</dbReference>
<evidence type="ECO:0000259" key="1">
    <source>
        <dbReference type="PROSITE" id="PS51725"/>
    </source>
</evidence>
<reference evidence="2" key="1">
    <citation type="submission" date="2018-10" db="EMBL/GenBank/DDBJ databases">
        <title>Acidithiobacillus sulfuriphilus sp. nov.: an extremely acidophilic sulfur-oxidizing chemolithotroph isolated from a neutral pH environment.</title>
        <authorList>
            <person name="Falagan C."/>
            <person name="Moya-Beltran A."/>
            <person name="Quatrini R."/>
            <person name="Johnson D.B."/>
        </authorList>
    </citation>
    <scope>NUCLEOTIDE SEQUENCE [LARGE SCALE GENOMIC DNA]</scope>
    <source>
        <strain evidence="2">CJ-2</strain>
    </source>
</reference>
<dbReference type="EMBL" id="RIZI01000173">
    <property type="protein sequence ID" value="RNF60755.1"/>
    <property type="molecule type" value="Genomic_DNA"/>
</dbReference>
<dbReference type="InterPro" id="IPR007138">
    <property type="entry name" value="ABM_dom"/>
</dbReference>
<dbReference type="PANTHER" id="PTHR34474:SF2">
    <property type="entry name" value="SIGNAL TRANSDUCTION PROTEIN TRAP"/>
    <property type="match status" value="1"/>
</dbReference>
<dbReference type="InterPro" id="IPR011008">
    <property type="entry name" value="Dimeric_a/b-barrel"/>
</dbReference>
<keyword evidence="2" id="KW-0560">Oxidoreductase</keyword>